<sequence>MKVSIITATLNNAKYIEACIQSVINQDYKKIEYIIIDGGSTDGTVDIIKNYEKYISTWISEPDCGVYDGMNKGIRLATGDIVGILNSDDFYPACDIIDYAINEFESKNVDSVFADLVYVKRNCPDEIVRYYRSANFHPKKFAYGLMPAHPTFFVKRSCYENYGLFKTDYKIAADYELLVRFLSKHNISFSYIPRVIIKMRTGGLSTTNLKNNWILNREIIRACAENGITTNMLKVLSKYFIKIFQLINRP</sequence>
<evidence type="ECO:0000313" key="2">
    <source>
        <dbReference type="EMBL" id="CBX29996.1"/>
    </source>
</evidence>
<gene>
    <name evidence="2" type="ORF">N47_D28050</name>
</gene>
<dbReference type="PANTHER" id="PTHR22916">
    <property type="entry name" value="GLYCOSYLTRANSFERASE"/>
    <property type="match status" value="1"/>
</dbReference>
<dbReference type="AlphaFoldDB" id="E1YIE9"/>
<feature type="domain" description="Glycosyltransferase 2-like" evidence="1">
    <location>
        <begin position="4"/>
        <end position="123"/>
    </location>
</feature>
<organism evidence="2">
    <name type="scientific">uncultured Desulfobacterium sp</name>
    <dbReference type="NCBI Taxonomy" id="201089"/>
    <lineage>
        <taxon>Bacteria</taxon>
        <taxon>Pseudomonadati</taxon>
        <taxon>Thermodesulfobacteriota</taxon>
        <taxon>Desulfobacteria</taxon>
        <taxon>Desulfobacterales</taxon>
        <taxon>Desulfobacteriaceae</taxon>
        <taxon>Desulfobacterium</taxon>
        <taxon>environmental samples</taxon>
    </lineage>
</organism>
<reference evidence="2" key="1">
    <citation type="journal article" date="2011" name="Environ. Microbiol.">
        <title>Genomic insights into the metabolic potential of the polycyclic aromatic hydrocarbon degrading sulfate-reducing Deltaproteobacterium N47.</title>
        <authorList>
            <person name="Bergmann F."/>
            <person name="Selesi D."/>
            <person name="Weinmaier T."/>
            <person name="Tischler P."/>
            <person name="Rattei T."/>
            <person name="Meckenstock R.U."/>
        </authorList>
    </citation>
    <scope>NUCLEOTIDE SEQUENCE</scope>
</reference>
<name>E1YIE9_9BACT</name>
<dbReference type="Pfam" id="PF00535">
    <property type="entry name" value="Glycos_transf_2"/>
    <property type="match status" value="1"/>
</dbReference>
<dbReference type="EMBL" id="FR695874">
    <property type="protein sequence ID" value="CBX29996.1"/>
    <property type="molecule type" value="Genomic_DNA"/>
</dbReference>
<proteinExistence type="predicted"/>
<dbReference type="PANTHER" id="PTHR22916:SF3">
    <property type="entry name" value="UDP-GLCNAC:BETAGAL BETA-1,3-N-ACETYLGLUCOSAMINYLTRANSFERASE-LIKE PROTEIN 1"/>
    <property type="match status" value="1"/>
</dbReference>
<dbReference type="Gene3D" id="3.90.550.10">
    <property type="entry name" value="Spore Coat Polysaccharide Biosynthesis Protein SpsA, Chain A"/>
    <property type="match status" value="1"/>
</dbReference>
<dbReference type="CAZy" id="GT2">
    <property type="family name" value="Glycosyltransferase Family 2"/>
</dbReference>
<protein>
    <recommendedName>
        <fullName evidence="1">Glycosyltransferase 2-like domain-containing protein</fullName>
    </recommendedName>
</protein>
<dbReference type="GO" id="GO:0016758">
    <property type="term" value="F:hexosyltransferase activity"/>
    <property type="evidence" value="ECO:0007669"/>
    <property type="project" value="UniProtKB-ARBA"/>
</dbReference>
<dbReference type="InterPro" id="IPR029044">
    <property type="entry name" value="Nucleotide-diphossugar_trans"/>
</dbReference>
<dbReference type="CDD" id="cd06433">
    <property type="entry name" value="GT_2_WfgS_like"/>
    <property type="match status" value="1"/>
</dbReference>
<evidence type="ECO:0000259" key="1">
    <source>
        <dbReference type="Pfam" id="PF00535"/>
    </source>
</evidence>
<accession>E1YIE9</accession>
<dbReference type="SUPFAM" id="SSF53448">
    <property type="entry name" value="Nucleotide-diphospho-sugar transferases"/>
    <property type="match status" value="1"/>
</dbReference>
<dbReference type="InterPro" id="IPR001173">
    <property type="entry name" value="Glyco_trans_2-like"/>
</dbReference>